<evidence type="ECO:0000313" key="3">
    <source>
        <dbReference type="Proteomes" id="UP001396898"/>
    </source>
</evidence>
<evidence type="ECO:0000313" key="2">
    <source>
        <dbReference type="EMBL" id="KAK8000972.1"/>
    </source>
</evidence>
<protein>
    <recommendedName>
        <fullName evidence="4">PiggyBac transposable element-derived protein domain-containing protein</fullName>
    </recommendedName>
</protein>
<accession>A0ABR1R5A8</accession>
<evidence type="ECO:0008006" key="4">
    <source>
        <dbReference type="Google" id="ProtNLM"/>
    </source>
</evidence>
<evidence type="ECO:0000256" key="1">
    <source>
        <dbReference type="SAM" id="MobiDB-lite"/>
    </source>
</evidence>
<organism evidence="2 3">
    <name type="scientific">Apiospora marii</name>
    <dbReference type="NCBI Taxonomy" id="335849"/>
    <lineage>
        <taxon>Eukaryota</taxon>
        <taxon>Fungi</taxon>
        <taxon>Dikarya</taxon>
        <taxon>Ascomycota</taxon>
        <taxon>Pezizomycotina</taxon>
        <taxon>Sordariomycetes</taxon>
        <taxon>Xylariomycetidae</taxon>
        <taxon>Amphisphaeriales</taxon>
        <taxon>Apiosporaceae</taxon>
        <taxon>Apiospora</taxon>
    </lineage>
</organism>
<proteinExistence type="predicted"/>
<dbReference type="Proteomes" id="UP001396898">
    <property type="component" value="Unassembled WGS sequence"/>
</dbReference>
<name>A0ABR1R5A8_9PEZI</name>
<gene>
    <name evidence="2" type="ORF">PG991_013194</name>
</gene>
<feature type="region of interest" description="Disordered" evidence="1">
    <location>
        <begin position="1"/>
        <end position="23"/>
    </location>
</feature>
<keyword evidence="3" id="KW-1185">Reference proteome</keyword>
<sequence>MKTSSSISHKRRAANPRDPPPQWEDAVLEEYRDRILLFDEPTNRIIITRELQQPFRPVFHANFESRSVANALFPLRLPVHAMAGVVRIAMRSHQLALLYDSTTPAPPLQAEPLGEIPVSLKRDHFLLGLSWWNVPKRPRYNQTAATYDANAAAFVGAFTTGALDRAMLRQVRNLAHVVEDDPTASARRDPERCLRLHDRMKDLFVGVQVFRRIYITGNRSILIMADQMSDQFDMDMEGLGARQTRNGRSYNGRTILNRGYRWKTVLACHDCQGRLRRRKALP</sequence>
<comment type="caution">
    <text evidence="2">The sequence shown here is derived from an EMBL/GenBank/DDBJ whole genome shotgun (WGS) entry which is preliminary data.</text>
</comment>
<dbReference type="EMBL" id="JAQQWI010000018">
    <property type="protein sequence ID" value="KAK8000972.1"/>
    <property type="molecule type" value="Genomic_DNA"/>
</dbReference>
<reference evidence="2 3" key="1">
    <citation type="submission" date="2023-01" db="EMBL/GenBank/DDBJ databases">
        <title>Analysis of 21 Apiospora genomes using comparative genomics revels a genus with tremendous synthesis potential of carbohydrate active enzymes and secondary metabolites.</title>
        <authorList>
            <person name="Sorensen T."/>
        </authorList>
    </citation>
    <scope>NUCLEOTIDE SEQUENCE [LARGE SCALE GENOMIC DNA]</scope>
    <source>
        <strain evidence="2 3">CBS 20057</strain>
    </source>
</reference>